<dbReference type="EMBL" id="CM007385">
    <property type="protein sequence ID" value="ONK69953.1"/>
    <property type="molecule type" value="Genomic_DNA"/>
</dbReference>
<protein>
    <recommendedName>
        <fullName evidence="4">O-methyltransferase C-terminal domain-containing protein</fullName>
    </recommendedName>
</protein>
<dbReference type="GO" id="GO:0032259">
    <property type="term" value="P:methylation"/>
    <property type="evidence" value="ECO:0007669"/>
    <property type="project" value="UniProtKB-KW"/>
</dbReference>
<feature type="domain" description="O-methyltransferase C-terminal" evidence="4">
    <location>
        <begin position="18"/>
        <end position="104"/>
    </location>
</feature>
<accession>A0A5P1EWR5</accession>
<name>A0A5P1EWR5_ASPOF</name>
<evidence type="ECO:0000313" key="6">
    <source>
        <dbReference type="Proteomes" id="UP000243459"/>
    </source>
</evidence>
<keyword evidence="6" id="KW-1185">Reference proteome</keyword>
<dbReference type="InterPro" id="IPR016461">
    <property type="entry name" value="COMT-like"/>
</dbReference>
<organism evidence="5 6">
    <name type="scientific">Asparagus officinalis</name>
    <name type="common">Garden asparagus</name>
    <dbReference type="NCBI Taxonomy" id="4686"/>
    <lineage>
        <taxon>Eukaryota</taxon>
        <taxon>Viridiplantae</taxon>
        <taxon>Streptophyta</taxon>
        <taxon>Embryophyta</taxon>
        <taxon>Tracheophyta</taxon>
        <taxon>Spermatophyta</taxon>
        <taxon>Magnoliopsida</taxon>
        <taxon>Liliopsida</taxon>
        <taxon>Asparagales</taxon>
        <taxon>Asparagaceae</taxon>
        <taxon>Asparagoideae</taxon>
        <taxon>Asparagus</taxon>
    </lineage>
</organism>
<dbReference type="Pfam" id="PF00891">
    <property type="entry name" value="Methyltransf_2"/>
    <property type="match status" value="1"/>
</dbReference>
<keyword evidence="1" id="KW-0489">Methyltransferase</keyword>
<keyword evidence="3" id="KW-0949">S-adenosyl-L-methionine</keyword>
<dbReference type="AlphaFoldDB" id="A0A5P1EWR5"/>
<dbReference type="InterPro" id="IPR029063">
    <property type="entry name" value="SAM-dependent_MTases_sf"/>
</dbReference>
<reference evidence="6" key="1">
    <citation type="journal article" date="2017" name="Nat. Commun.">
        <title>The asparagus genome sheds light on the origin and evolution of a young Y chromosome.</title>
        <authorList>
            <person name="Harkess A."/>
            <person name="Zhou J."/>
            <person name="Xu C."/>
            <person name="Bowers J.E."/>
            <person name="Van der Hulst R."/>
            <person name="Ayyampalayam S."/>
            <person name="Mercati F."/>
            <person name="Riccardi P."/>
            <person name="McKain M.R."/>
            <person name="Kakrana A."/>
            <person name="Tang H."/>
            <person name="Ray J."/>
            <person name="Groenendijk J."/>
            <person name="Arikit S."/>
            <person name="Mathioni S.M."/>
            <person name="Nakano M."/>
            <person name="Shan H."/>
            <person name="Telgmann-Rauber A."/>
            <person name="Kanno A."/>
            <person name="Yue Z."/>
            <person name="Chen H."/>
            <person name="Li W."/>
            <person name="Chen Y."/>
            <person name="Xu X."/>
            <person name="Zhang Y."/>
            <person name="Luo S."/>
            <person name="Chen H."/>
            <person name="Gao J."/>
            <person name="Mao Z."/>
            <person name="Pires J.C."/>
            <person name="Luo M."/>
            <person name="Kudrna D."/>
            <person name="Wing R.A."/>
            <person name="Meyers B.C."/>
            <person name="Yi K."/>
            <person name="Kong H."/>
            <person name="Lavrijsen P."/>
            <person name="Sunseri F."/>
            <person name="Falavigna A."/>
            <person name="Ye Y."/>
            <person name="Leebens-Mack J.H."/>
            <person name="Chen G."/>
        </authorList>
    </citation>
    <scope>NUCLEOTIDE SEQUENCE [LARGE SCALE GENOMIC DNA]</scope>
    <source>
        <strain evidence="6">cv. DH0086</strain>
    </source>
</reference>
<gene>
    <name evidence="5" type="ORF">A4U43_C05F28680</name>
</gene>
<dbReference type="SUPFAM" id="SSF53335">
    <property type="entry name" value="S-adenosyl-L-methionine-dependent methyltransferases"/>
    <property type="match status" value="1"/>
</dbReference>
<dbReference type="GO" id="GO:0008171">
    <property type="term" value="F:O-methyltransferase activity"/>
    <property type="evidence" value="ECO:0007669"/>
    <property type="project" value="InterPro"/>
</dbReference>
<dbReference type="PROSITE" id="PS51683">
    <property type="entry name" value="SAM_OMT_II"/>
    <property type="match status" value="1"/>
</dbReference>
<dbReference type="OMA" id="FIFHDWG"/>
<dbReference type="Gramene" id="ONK69953">
    <property type="protein sequence ID" value="ONK69953"/>
    <property type="gene ID" value="A4U43_C05F28680"/>
</dbReference>
<evidence type="ECO:0000259" key="4">
    <source>
        <dbReference type="Pfam" id="PF00891"/>
    </source>
</evidence>
<evidence type="ECO:0000256" key="2">
    <source>
        <dbReference type="ARBA" id="ARBA00022679"/>
    </source>
</evidence>
<dbReference type="Proteomes" id="UP000243459">
    <property type="component" value="Chromosome 5"/>
</dbReference>
<evidence type="ECO:0000256" key="1">
    <source>
        <dbReference type="ARBA" id="ARBA00022603"/>
    </source>
</evidence>
<evidence type="ECO:0000256" key="3">
    <source>
        <dbReference type="ARBA" id="ARBA00022691"/>
    </source>
</evidence>
<keyword evidence="2" id="KW-0808">Transferase</keyword>
<dbReference type="InterPro" id="IPR001077">
    <property type="entry name" value="COMT_C"/>
</dbReference>
<dbReference type="Gene3D" id="3.40.50.150">
    <property type="entry name" value="Vaccinia Virus protein VP39"/>
    <property type="match status" value="1"/>
</dbReference>
<evidence type="ECO:0000313" key="5">
    <source>
        <dbReference type="EMBL" id="ONK69953.1"/>
    </source>
</evidence>
<proteinExistence type="predicted"/>
<sequence length="122" mass="14201">MTSFYIFISFPSNGFFEYHLQWILHDWNDEECVSILKRCKEAIISREDGGGKVIIIDVVMGSNKCYEKSNTSQIYMDMLMMVMCNGAERGEQEWEKIFIDSGFKDYKITPTLGLRSVIEVYP</sequence>
<dbReference type="PANTHER" id="PTHR11746">
    <property type="entry name" value="O-METHYLTRANSFERASE"/>
    <property type="match status" value="1"/>
</dbReference>